<name>A0ABM1RDZ9_CAMSA</name>
<dbReference type="GeneID" id="109124838"/>
<evidence type="ECO:0000313" key="2">
    <source>
        <dbReference type="RefSeq" id="XP_019097237.1"/>
    </source>
</evidence>
<gene>
    <name evidence="2" type="primary">LOC109124838</name>
</gene>
<organism evidence="1 2">
    <name type="scientific">Camelina sativa</name>
    <name type="common">False flax</name>
    <name type="synonym">Myagrum sativum</name>
    <dbReference type="NCBI Taxonomy" id="90675"/>
    <lineage>
        <taxon>Eukaryota</taxon>
        <taxon>Viridiplantae</taxon>
        <taxon>Streptophyta</taxon>
        <taxon>Embryophyta</taxon>
        <taxon>Tracheophyta</taxon>
        <taxon>Spermatophyta</taxon>
        <taxon>Magnoliopsida</taxon>
        <taxon>eudicotyledons</taxon>
        <taxon>Gunneridae</taxon>
        <taxon>Pentapetalae</taxon>
        <taxon>rosids</taxon>
        <taxon>malvids</taxon>
        <taxon>Brassicales</taxon>
        <taxon>Brassicaceae</taxon>
        <taxon>Camelineae</taxon>
        <taxon>Camelina</taxon>
    </lineage>
</organism>
<keyword evidence="1" id="KW-1185">Reference proteome</keyword>
<sequence length="126" mass="14005">MFIASRTRSDGNFICNEARISADKLTQVMNQNIKSEASSSESGPKDAFEQVFGSEHSGRVRCVGRGPTPSKYFQNLESQVRSNSEILELKSRMKGLEDKLDIVANALQIIISNNQFQTSTTETKID</sequence>
<dbReference type="Proteomes" id="UP000694864">
    <property type="component" value="Chromosome 20"/>
</dbReference>
<dbReference type="RefSeq" id="XP_019097237.1">
    <property type="nucleotide sequence ID" value="XM_019241692.1"/>
</dbReference>
<evidence type="ECO:0000313" key="1">
    <source>
        <dbReference type="Proteomes" id="UP000694864"/>
    </source>
</evidence>
<dbReference type="Pfam" id="PF03004">
    <property type="entry name" value="Transposase_24"/>
    <property type="match status" value="1"/>
</dbReference>
<reference evidence="2" key="2">
    <citation type="submission" date="2025-08" db="UniProtKB">
        <authorList>
            <consortium name="RefSeq"/>
        </authorList>
    </citation>
    <scope>IDENTIFICATION</scope>
    <source>
        <tissue evidence="2">Leaf</tissue>
    </source>
</reference>
<protein>
    <submittedName>
        <fullName evidence="2">Uncharacterized protein LOC109124838</fullName>
    </submittedName>
</protein>
<proteinExistence type="predicted"/>
<dbReference type="InterPro" id="IPR004252">
    <property type="entry name" value="Probable_transposase_24"/>
</dbReference>
<accession>A0ABM1RDZ9</accession>
<reference evidence="1" key="1">
    <citation type="journal article" date="2014" name="Nat. Commun.">
        <title>The emerging biofuel crop Camelina sativa retains a highly undifferentiated hexaploid genome structure.</title>
        <authorList>
            <person name="Kagale S."/>
            <person name="Koh C."/>
            <person name="Nixon J."/>
            <person name="Bollina V."/>
            <person name="Clarke W.E."/>
            <person name="Tuteja R."/>
            <person name="Spillane C."/>
            <person name="Robinson S.J."/>
            <person name="Links M.G."/>
            <person name="Clarke C."/>
            <person name="Higgins E.E."/>
            <person name="Huebert T."/>
            <person name="Sharpe A.G."/>
            <person name="Parkin I.A."/>
        </authorList>
    </citation>
    <scope>NUCLEOTIDE SEQUENCE [LARGE SCALE GENOMIC DNA]</scope>
    <source>
        <strain evidence="1">cv. DH55</strain>
    </source>
</reference>